<name>A0ABN7NXF1_TIMPD</name>
<feature type="chain" id="PRO_5045784949" description="Kazal-like domain-containing protein" evidence="6">
    <location>
        <begin position="41"/>
        <end position="105"/>
    </location>
</feature>
<feature type="signal peptide" evidence="6">
    <location>
        <begin position="1"/>
        <end position="40"/>
    </location>
</feature>
<dbReference type="Proteomes" id="UP001153148">
    <property type="component" value="Unassembled WGS sequence"/>
</dbReference>
<feature type="domain" description="Kazal-like" evidence="7">
    <location>
        <begin position="41"/>
        <end position="95"/>
    </location>
</feature>
<dbReference type="SUPFAM" id="SSF100895">
    <property type="entry name" value="Kazal-type serine protease inhibitors"/>
    <property type="match status" value="1"/>
</dbReference>
<dbReference type="InterPro" id="IPR002350">
    <property type="entry name" value="Kazal_dom"/>
</dbReference>
<evidence type="ECO:0000256" key="6">
    <source>
        <dbReference type="SAM" id="SignalP"/>
    </source>
</evidence>
<evidence type="ECO:0000313" key="8">
    <source>
        <dbReference type="EMBL" id="CAG2059221.1"/>
    </source>
</evidence>
<comment type="caution">
    <text evidence="8">The sequence shown here is derived from an EMBL/GenBank/DDBJ whole genome shotgun (WGS) entry which is preliminary data.</text>
</comment>
<dbReference type="PROSITE" id="PS51465">
    <property type="entry name" value="KAZAL_2"/>
    <property type="match status" value="1"/>
</dbReference>
<dbReference type="InterPro" id="IPR036058">
    <property type="entry name" value="Kazal_dom_sf"/>
</dbReference>
<evidence type="ECO:0000256" key="4">
    <source>
        <dbReference type="ARBA" id="ARBA00022989"/>
    </source>
</evidence>
<comment type="subcellular location">
    <subcellularLocation>
        <location evidence="1">Cell membrane</location>
        <topology evidence="1">Multi-pass membrane protein</topology>
    </subcellularLocation>
</comment>
<keyword evidence="6" id="KW-0732">Signal</keyword>
<dbReference type="PANTHER" id="PTHR11388:SF100">
    <property type="entry name" value="SOLUTE CARRIER ORGANIC ANION TRANSPORTER FAMILY MEMBER 4A1"/>
    <property type="match status" value="1"/>
</dbReference>
<evidence type="ECO:0000313" key="9">
    <source>
        <dbReference type="Proteomes" id="UP001153148"/>
    </source>
</evidence>
<evidence type="ECO:0000256" key="5">
    <source>
        <dbReference type="ARBA" id="ARBA00023136"/>
    </source>
</evidence>
<evidence type="ECO:0000259" key="7">
    <source>
        <dbReference type="PROSITE" id="PS51465"/>
    </source>
</evidence>
<sequence>MGRCEHSAKHTTNVLQTMSTFATWLKSIAWLLLNASIGSTVSITTDCNSLCDCGDSKFEPVCFTPKNITYYSPCHAGCTSKTVRDSTKERGPITPIDLLLGFASC</sequence>
<organism evidence="8 9">
    <name type="scientific">Timema podura</name>
    <name type="common">Walking stick</name>
    <dbReference type="NCBI Taxonomy" id="61482"/>
    <lineage>
        <taxon>Eukaryota</taxon>
        <taxon>Metazoa</taxon>
        <taxon>Ecdysozoa</taxon>
        <taxon>Arthropoda</taxon>
        <taxon>Hexapoda</taxon>
        <taxon>Insecta</taxon>
        <taxon>Pterygota</taxon>
        <taxon>Neoptera</taxon>
        <taxon>Polyneoptera</taxon>
        <taxon>Phasmatodea</taxon>
        <taxon>Timematodea</taxon>
        <taxon>Timematoidea</taxon>
        <taxon>Timematidae</taxon>
        <taxon>Timema</taxon>
    </lineage>
</organism>
<dbReference type="PANTHER" id="PTHR11388">
    <property type="entry name" value="ORGANIC ANION TRANSPORTER"/>
    <property type="match status" value="1"/>
</dbReference>
<evidence type="ECO:0000256" key="2">
    <source>
        <dbReference type="ARBA" id="ARBA00022475"/>
    </source>
</evidence>
<dbReference type="InterPro" id="IPR004156">
    <property type="entry name" value="OATP"/>
</dbReference>
<keyword evidence="4" id="KW-1133">Transmembrane helix</keyword>
<evidence type="ECO:0000256" key="1">
    <source>
        <dbReference type="ARBA" id="ARBA00004651"/>
    </source>
</evidence>
<gene>
    <name evidence="8" type="ORF">TPAB3V08_LOCUS6186</name>
</gene>
<reference evidence="8" key="1">
    <citation type="submission" date="2021-03" db="EMBL/GenBank/DDBJ databases">
        <authorList>
            <person name="Tran Van P."/>
        </authorList>
    </citation>
    <scope>NUCLEOTIDE SEQUENCE</scope>
</reference>
<proteinExistence type="predicted"/>
<keyword evidence="9" id="KW-1185">Reference proteome</keyword>
<dbReference type="EMBL" id="CAJPIN010008975">
    <property type="protein sequence ID" value="CAG2059221.1"/>
    <property type="molecule type" value="Genomic_DNA"/>
</dbReference>
<evidence type="ECO:0000256" key="3">
    <source>
        <dbReference type="ARBA" id="ARBA00022692"/>
    </source>
</evidence>
<keyword evidence="3" id="KW-0812">Transmembrane</keyword>
<accession>A0ABN7NXF1</accession>
<keyword evidence="2" id="KW-1003">Cell membrane</keyword>
<protein>
    <recommendedName>
        <fullName evidence="7">Kazal-like domain-containing protein</fullName>
    </recommendedName>
</protein>
<keyword evidence="5" id="KW-0472">Membrane</keyword>